<accession>A0ABY8EC81</accession>
<evidence type="ECO:0000313" key="3">
    <source>
        <dbReference type="Proteomes" id="UP001222800"/>
    </source>
</evidence>
<dbReference type="Proteomes" id="UP001222800">
    <property type="component" value="Chromosome"/>
</dbReference>
<organism evidence="2 3">
    <name type="scientific">Tepidibacter hydrothermalis</name>
    <dbReference type="NCBI Taxonomy" id="3036126"/>
    <lineage>
        <taxon>Bacteria</taxon>
        <taxon>Bacillati</taxon>
        <taxon>Bacillota</taxon>
        <taxon>Clostridia</taxon>
        <taxon>Peptostreptococcales</taxon>
        <taxon>Peptostreptococcaceae</taxon>
        <taxon>Tepidibacter</taxon>
    </lineage>
</organism>
<feature type="signal peptide" evidence="1">
    <location>
        <begin position="1"/>
        <end position="21"/>
    </location>
</feature>
<dbReference type="RefSeq" id="WP_277732490.1">
    <property type="nucleotide sequence ID" value="NZ_CP120733.1"/>
</dbReference>
<evidence type="ECO:0000313" key="2">
    <source>
        <dbReference type="EMBL" id="WFD10523.1"/>
    </source>
</evidence>
<keyword evidence="1" id="KW-0732">Signal</keyword>
<sequence>MRKILSLTIIFVLSFCTLVHADQFSPYLDNYIEGYIKDVLDGTVQIEEYDGTLHTLNFSNEAIYIIDNRDAMLIDFKPGMEVYATLKGKKIDYIESYSTQNTGYIPEGSKVRSGTIQKIDRNQINLRYITGDEETFHTTPATQVTKNGQITSLNTLYVGDKVRFLFDKIDSNVINKIQVDNQYTSIKSLYKATMKSTDDISENISLVNLKTLKNGKWEKTNNYTTIPYNNEVPVYSNGSKIEYSDLKYYAGKTVYLVVKDFFGTEKIERLVVKDSYEYNFSDKIEDINFYSDKFELSNKKNISLNDGTIIIKNSRLVDKYSINSKSDAFVVAEGRNNSLSADVVYIYNEDINNSSIGQNYIYASKLDEIDTYSVKIEDFNVLNENEWESFDSEKDLYYDEDTYIYDLVNDKKLTIDEFSSLDADHKKYYGYIYSDGDRISSIYVNDKMDSLSRQRTTIGMVESLENNAKIGWAIKIQDAKDWSERKESWMLKKVSINVSIDKSLIIKDGKRIGYEDIQVGDRVYMVRDDIYSKVLIVK</sequence>
<evidence type="ECO:0008006" key="4">
    <source>
        <dbReference type="Google" id="ProtNLM"/>
    </source>
</evidence>
<dbReference type="EMBL" id="CP120733">
    <property type="protein sequence ID" value="WFD10523.1"/>
    <property type="molecule type" value="Genomic_DNA"/>
</dbReference>
<keyword evidence="3" id="KW-1185">Reference proteome</keyword>
<proteinExistence type="predicted"/>
<name>A0ABY8EC81_9FIRM</name>
<evidence type="ECO:0000256" key="1">
    <source>
        <dbReference type="SAM" id="SignalP"/>
    </source>
</evidence>
<feature type="chain" id="PRO_5047549150" description="S1 motif domain-containing protein" evidence="1">
    <location>
        <begin position="22"/>
        <end position="538"/>
    </location>
</feature>
<reference evidence="2 3" key="1">
    <citation type="submission" date="2023-03" db="EMBL/GenBank/DDBJ databases">
        <title>Complete genome sequence of Tepidibacter sp. SWIR-1, isolated from a deep-sea hydrothermal vent.</title>
        <authorList>
            <person name="Li X."/>
        </authorList>
    </citation>
    <scope>NUCLEOTIDE SEQUENCE [LARGE SCALE GENOMIC DNA]</scope>
    <source>
        <strain evidence="2 3">SWIR-1</strain>
    </source>
</reference>
<protein>
    <recommendedName>
        <fullName evidence="4">S1 motif domain-containing protein</fullName>
    </recommendedName>
</protein>
<gene>
    <name evidence="2" type="ORF">P4S50_00185</name>
</gene>